<keyword evidence="6" id="KW-0238">DNA-binding</keyword>
<dbReference type="AlphaFoldDB" id="A0A816M030"/>
<feature type="compositionally biased region" description="Acidic residues" evidence="10">
    <location>
        <begin position="396"/>
        <end position="452"/>
    </location>
</feature>
<comment type="subcellular location">
    <subcellularLocation>
        <location evidence="1">Nucleus</location>
    </subcellularLocation>
</comment>
<feature type="region of interest" description="Disordered" evidence="10">
    <location>
        <begin position="369"/>
        <end position="452"/>
    </location>
</feature>
<keyword evidence="8" id="KW-0539">Nucleus</keyword>
<dbReference type="Pfam" id="PF05699">
    <property type="entry name" value="Dimer_Tnp_hAT"/>
    <property type="match status" value="1"/>
</dbReference>
<sequence length="829" mass="94537">MTTKSNNKNQDDDPASSNSIHSPHNLRRNQLQSGGVTKRSNSSRSRKDMSVVIPRTSTNNTNSSMSHTTSNPSQLSSGDGEQLLDSSDTEEMEHSEDEEEAVVALQQAATRKAKQASIWSHFDQLDDNIYMCHLCFKSIKVTYHNDCNLRSHLGRVHKMRDVMYSSQREQRAKTSNQIKPEKKRELHEAALDCIITDGRPFGDFRRLGMSKFLNVICPGYRGPSRKTIRRRLGVAYHQYRQQLRSTLAHVNTIAITVDIWTKNKQSFICLTGHAFNKKYESIPLVLGFRHFAGPHKSKSIKKYILYELKQLQIEDKICAIVSDNGGDIKKAVNDIKPDQRISCITHNINLVVKNGLGLWEKSEKKKKTIQQTTTDAFDDNSESENDTQSDSYAIEVPEEVEDEAMSDTENSTDSEGESDDGGGNTYDDESNADAEDEAEDDTANEYATDEDEQLLQPENIHYLLIRLVKRIRSCIVNIRCTRAVSDYVKREAKSIDPPIKAGLVTDLEIRWNTTFIMIDRFNTHRSIVDDINSRPFKIAHTSSAQQIKLGSKAFEFTNNDWFRITDLHTILKPFMMATTIVSAKSYPTLAATYSVQYALRHFLWKTSENDSIWFKSLQTCLREKFHLYFDEKIGQHQKNASLIAAFLDPVEYHHLRKRPVELEAAIVLLKVEMEQEAKRIALKVRTSHSRTDIACDLSSKTNPPKKEKEKENNIDSLFSLCGIAVSSVPTSSIQKTWSINEEIGFYISSVNTDKQLMFASFWFNQEKRLPLMSSVVRRINIIPASSVPCESTFSVAGYIRRKERCSLSPQAIRYSMVLKDRHKLALFDH</sequence>
<feature type="region of interest" description="Disordered" evidence="10">
    <location>
        <begin position="1"/>
        <end position="101"/>
    </location>
</feature>
<dbReference type="PROSITE" id="PS50808">
    <property type="entry name" value="ZF_BED"/>
    <property type="match status" value="1"/>
</dbReference>
<reference evidence="12" key="1">
    <citation type="submission" date="2021-02" db="EMBL/GenBank/DDBJ databases">
        <authorList>
            <person name="Nowell W R."/>
        </authorList>
    </citation>
    <scope>NUCLEOTIDE SEQUENCE</scope>
</reference>
<dbReference type="InterPro" id="IPR052035">
    <property type="entry name" value="ZnF_BED_domain_contain"/>
</dbReference>
<evidence type="ECO:0000256" key="9">
    <source>
        <dbReference type="PROSITE-ProRule" id="PRU00027"/>
    </source>
</evidence>
<protein>
    <recommendedName>
        <fullName evidence="11">BED-type domain-containing protein</fullName>
    </recommendedName>
</protein>
<evidence type="ECO:0000259" key="11">
    <source>
        <dbReference type="PROSITE" id="PS50808"/>
    </source>
</evidence>
<evidence type="ECO:0000256" key="5">
    <source>
        <dbReference type="ARBA" id="ARBA00023015"/>
    </source>
</evidence>
<dbReference type="InterPro" id="IPR012337">
    <property type="entry name" value="RNaseH-like_sf"/>
</dbReference>
<gene>
    <name evidence="12" type="ORF">WKI299_LOCUS3217</name>
</gene>
<comment type="caution">
    <text evidence="12">The sequence shown here is derived from an EMBL/GenBank/DDBJ whole genome shotgun (WGS) entry which is preliminary data.</text>
</comment>
<feature type="domain" description="BED-type" evidence="11">
    <location>
        <begin position="113"/>
        <end position="164"/>
    </location>
</feature>
<evidence type="ECO:0000256" key="8">
    <source>
        <dbReference type="ARBA" id="ARBA00023242"/>
    </source>
</evidence>
<evidence type="ECO:0000256" key="10">
    <source>
        <dbReference type="SAM" id="MobiDB-lite"/>
    </source>
</evidence>
<dbReference type="GO" id="GO:0008270">
    <property type="term" value="F:zinc ion binding"/>
    <property type="evidence" value="ECO:0007669"/>
    <property type="project" value="UniProtKB-KW"/>
</dbReference>
<dbReference type="SUPFAM" id="SSF53098">
    <property type="entry name" value="Ribonuclease H-like"/>
    <property type="match status" value="1"/>
</dbReference>
<proteinExistence type="predicted"/>
<dbReference type="GO" id="GO:0046983">
    <property type="term" value="F:protein dimerization activity"/>
    <property type="evidence" value="ECO:0007669"/>
    <property type="project" value="InterPro"/>
</dbReference>
<dbReference type="GO" id="GO:0005634">
    <property type="term" value="C:nucleus"/>
    <property type="evidence" value="ECO:0007669"/>
    <property type="project" value="UniProtKB-SubCell"/>
</dbReference>
<keyword evidence="2" id="KW-0479">Metal-binding</keyword>
<dbReference type="InterPro" id="IPR008906">
    <property type="entry name" value="HATC_C_dom"/>
</dbReference>
<keyword evidence="3 9" id="KW-0863">Zinc-finger</keyword>
<keyword evidence="5" id="KW-0805">Transcription regulation</keyword>
<dbReference type="Proteomes" id="UP000663856">
    <property type="component" value="Unassembled WGS sequence"/>
</dbReference>
<accession>A0A816M030</accession>
<evidence type="ECO:0000256" key="1">
    <source>
        <dbReference type="ARBA" id="ARBA00004123"/>
    </source>
</evidence>
<dbReference type="EMBL" id="CAJNRF010000577">
    <property type="protein sequence ID" value="CAF1968964.1"/>
    <property type="molecule type" value="Genomic_DNA"/>
</dbReference>
<evidence type="ECO:0000256" key="7">
    <source>
        <dbReference type="ARBA" id="ARBA00023163"/>
    </source>
</evidence>
<dbReference type="PANTHER" id="PTHR46481:SF10">
    <property type="entry name" value="ZINC FINGER BED DOMAIN-CONTAINING PROTEIN 39"/>
    <property type="match status" value="1"/>
</dbReference>
<dbReference type="PANTHER" id="PTHR46481">
    <property type="entry name" value="ZINC FINGER BED DOMAIN-CONTAINING PROTEIN 4"/>
    <property type="match status" value="1"/>
</dbReference>
<dbReference type="InterPro" id="IPR003656">
    <property type="entry name" value="Znf_BED"/>
</dbReference>
<keyword evidence="4" id="KW-0862">Zinc</keyword>
<evidence type="ECO:0000256" key="6">
    <source>
        <dbReference type="ARBA" id="ARBA00023125"/>
    </source>
</evidence>
<evidence type="ECO:0000256" key="4">
    <source>
        <dbReference type="ARBA" id="ARBA00022833"/>
    </source>
</evidence>
<dbReference type="GO" id="GO:0003677">
    <property type="term" value="F:DNA binding"/>
    <property type="evidence" value="ECO:0007669"/>
    <property type="project" value="UniProtKB-KW"/>
</dbReference>
<feature type="compositionally biased region" description="Acidic residues" evidence="10">
    <location>
        <begin position="376"/>
        <end position="387"/>
    </location>
</feature>
<evidence type="ECO:0000313" key="12">
    <source>
        <dbReference type="EMBL" id="CAF1968964.1"/>
    </source>
</evidence>
<name>A0A816M030_9BILA</name>
<feature type="compositionally biased region" description="Acidic residues" evidence="10">
    <location>
        <begin position="87"/>
        <end position="101"/>
    </location>
</feature>
<feature type="compositionally biased region" description="Polar residues" evidence="10">
    <location>
        <begin position="15"/>
        <end position="43"/>
    </location>
</feature>
<feature type="compositionally biased region" description="Low complexity" evidence="10">
    <location>
        <begin position="56"/>
        <end position="71"/>
    </location>
</feature>
<keyword evidence="7" id="KW-0804">Transcription</keyword>
<evidence type="ECO:0000256" key="3">
    <source>
        <dbReference type="ARBA" id="ARBA00022771"/>
    </source>
</evidence>
<evidence type="ECO:0000256" key="2">
    <source>
        <dbReference type="ARBA" id="ARBA00022723"/>
    </source>
</evidence>
<organism evidence="12">
    <name type="scientific">Rotaria magnacalcarata</name>
    <dbReference type="NCBI Taxonomy" id="392030"/>
    <lineage>
        <taxon>Eukaryota</taxon>
        <taxon>Metazoa</taxon>
        <taxon>Spiralia</taxon>
        <taxon>Gnathifera</taxon>
        <taxon>Rotifera</taxon>
        <taxon>Eurotatoria</taxon>
        <taxon>Bdelloidea</taxon>
        <taxon>Philodinida</taxon>
        <taxon>Philodinidae</taxon>
        <taxon>Rotaria</taxon>
    </lineage>
</organism>